<proteinExistence type="predicted"/>
<dbReference type="EMBL" id="HBUE01238118">
    <property type="protein sequence ID" value="CAG6548015.1"/>
    <property type="molecule type" value="Transcribed_RNA"/>
</dbReference>
<accession>A0A8D8L0I1</accession>
<evidence type="ECO:0000313" key="1">
    <source>
        <dbReference type="EMBL" id="CAG6600225.1"/>
    </source>
</evidence>
<dbReference type="AlphaFoldDB" id="A0A8D8L0I1"/>
<dbReference type="EMBL" id="HBUE01056266">
    <property type="protein sequence ID" value="CAG6466595.1"/>
    <property type="molecule type" value="Transcribed_RNA"/>
</dbReference>
<name>A0A8D8L0I1_CULPI</name>
<organism evidence="1">
    <name type="scientific">Culex pipiens</name>
    <name type="common">House mosquito</name>
    <dbReference type="NCBI Taxonomy" id="7175"/>
    <lineage>
        <taxon>Eukaryota</taxon>
        <taxon>Metazoa</taxon>
        <taxon>Ecdysozoa</taxon>
        <taxon>Arthropoda</taxon>
        <taxon>Hexapoda</taxon>
        <taxon>Insecta</taxon>
        <taxon>Pterygota</taxon>
        <taxon>Neoptera</taxon>
        <taxon>Endopterygota</taxon>
        <taxon>Diptera</taxon>
        <taxon>Nematocera</taxon>
        <taxon>Culicoidea</taxon>
        <taxon>Culicidae</taxon>
        <taxon>Culicinae</taxon>
        <taxon>Culicini</taxon>
        <taxon>Culex</taxon>
        <taxon>Culex</taxon>
    </lineage>
</organism>
<protein>
    <submittedName>
        <fullName evidence="1">(northern house mosquito) hypothetical protein</fullName>
    </submittedName>
</protein>
<dbReference type="EMBL" id="HBUE01345077">
    <property type="protein sequence ID" value="CAG6600225.1"/>
    <property type="molecule type" value="Transcribed_RNA"/>
</dbReference>
<sequence>MASNVGPNGVSTMVYGGFVGGGRSHRRRSTVDRETYQIVRLEVLLAGHADFVQVLQPTASHHLAILQLPLRSLLQRPKPPTEPALLPQQHRIRDGIAQRDRIATSNFAEILGQILHRPRRIEPPGGRLRNYHQAGRHFRRNLLQFGRRAGLCRELDRLVDAFHFQVPGRVAAGGRVQFRLRDVEGCALLIVATEGPPSWRDLVNLRVLDDLRLGFHLAVLPTPSTLNQLIVPLDDVILVRSGVPLLALAVATPERVNPAPQHPVLRPQLTGLLAQLPQLPAQLVDDLTLLVDDRRLLIDFGALLVQLSVQLVLQLDHVKQQLLKLVPAGHRDFGTTLPGVRR</sequence>
<reference evidence="1" key="1">
    <citation type="submission" date="2021-05" db="EMBL/GenBank/DDBJ databases">
        <authorList>
            <person name="Alioto T."/>
            <person name="Alioto T."/>
            <person name="Gomez Garrido J."/>
        </authorList>
    </citation>
    <scope>NUCLEOTIDE SEQUENCE</scope>
</reference>